<dbReference type="SUPFAM" id="SSF53756">
    <property type="entry name" value="UDP-Glycosyltransferase/glycogen phosphorylase"/>
    <property type="match status" value="1"/>
</dbReference>
<reference evidence="4 5" key="1">
    <citation type="journal article" date="2018" name="Sci. Data">
        <title>The draft genome sequence of cork oak.</title>
        <authorList>
            <person name="Ramos A.M."/>
            <person name="Usie A."/>
            <person name="Barbosa P."/>
            <person name="Barros P.M."/>
            <person name="Capote T."/>
            <person name="Chaves I."/>
            <person name="Simoes F."/>
            <person name="Abreu I."/>
            <person name="Carrasquinho I."/>
            <person name="Faro C."/>
            <person name="Guimaraes J.B."/>
            <person name="Mendonca D."/>
            <person name="Nobrega F."/>
            <person name="Rodrigues L."/>
            <person name="Saibo N.J.M."/>
            <person name="Varela M.C."/>
            <person name="Egas C."/>
            <person name="Matos J."/>
            <person name="Miguel C.M."/>
            <person name="Oliveira M.M."/>
            <person name="Ricardo C.P."/>
            <person name="Goncalves S."/>
        </authorList>
    </citation>
    <scope>NUCLEOTIDE SEQUENCE [LARGE SCALE GENOMIC DNA]</scope>
    <source>
        <strain evidence="5">cv. HL8</strain>
    </source>
</reference>
<dbReference type="FunFam" id="3.40.50.2000:FF:000088">
    <property type="entry name" value="Glycosyltransferase"/>
    <property type="match status" value="1"/>
</dbReference>
<proteinExistence type="inferred from homology"/>
<comment type="similarity">
    <text evidence="1">Belongs to the UDP-glycosyltransferase family.</text>
</comment>
<gene>
    <name evidence="4" type="primary">UGT91A1_3</name>
    <name evidence="4" type="ORF">CFP56_038290</name>
</gene>
<dbReference type="Pfam" id="PF00201">
    <property type="entry name" value="UDPGT"/>
    <property type="match status" value="1"/>
</dbReference>
<dbReference type="FunFam" id="3.40.50.2000:FF:000037">
    <property type="entry name" value="Glycosyltransferase"/>
    <property type="match status" value="1"/>
</dbReference>
<evidence type="ECO:0000256" key="1">
    <source>
        <dbReference type="ARBA" id="ARBA00009995"/>
    </source>
</evidence>
<organism evidence="4 5">
    <name type="scientific">Quercus suber</name>
    <name type="common">Cork oak</name>
    <dbReference type="NCBI Taxonomy" id="58331"/>
    <lineage>
        <taxon>Eukaryota</taxon>
        <taxon>Viridiplantae</taxon>
        <taxon>Streptophyta</taxon>
        <taxon>Embryophyta</taxon>
        <taxon>Tracheophyta</taxon>
        <taxon>Spermatophyta</taxon>
        <taxon>Magnoliopsida</taxon>
        <taxon>eudicotyledons</taxon>
        <taxon>Gunneridae</taxon>
        <taxon>Pentapetalae</taxon>
        <taxon>rosids</taxon>
        <taxon>fabids</taxon>
        <taxon>Fagales</taxon>
        <taxon>Fagaceae</taxon>
        <taxon>Quercus</taxon>
    </lineage>
</organism>
<evidence type="ECO:0000256" key="2">
    <source>
        <dbReference type="ARBA" id="ARBA00022676"/>
    </source>
</evidence>
<keyword evidence="3" id="KW-0808">Transferase</keyword>
<dbReference type="InterPro" id="IPR002213">
    <property type="entry name" value="UDP_glucos_trans"/>
</dbReference>
<keyword evidence="2" id="KW-0328">Glycosyltransferase</keyword>
<sequence length="477" mass="54367">MDSISVPCLSMPKDKKLHIALFPWLAFGHMIPYLELAKLIAQKGHRISFISTPRNIDRLPKLPPNLAPLIDLVKLPLPHVDNLPDNAEATNDVPLNKVPYLKKAYDALQDSMTQFLQESKPDWVLYDFVPYWLPGIARKLGIPNAFFSIFIAATLSFIGPKAYFSERKNPEDYGSPPKWVPFPTTVALRFFEVMKIFNGGINCEESNVTDFYRFVEVMDGCDIMVVRSCMELEPEWLQLQEDLHRKPVIPVGQLPTTVHDSRDNEIETWLWMKEWLDKQAKSSVVYVAFGSEAKSTQEELTEIALGLEQSKVPFFWVLRTRCGTADTGLIELPEGFEERTKGQGVVCTSWAPQLKILAHDSVGGFLTHSGWSSVVEALQFERPLIILTFYADQGINAKLLEEKNIGYLIPRNEKDGSFTRDSVAKSLRLVIVEEEGKMYRDKAKEMKGLFGDKKSQDKYLDSFLDYLKTHRRLQNGI</sequence>
<comment type="caution">
    <text evidence="4">The sequence shown here is derived from an EMBL/GenBank/DDBJ whole genome shotgun (WGS) entry which is preliminary data.</text>
</comment>
<accession>A0AAW0LNR9</accession>
<dbReference type="Gene3D" id="3.40.50.2000">
    <property type="entry name" value="Glycogen Phosphorylase B"/>
    <property type="match status" value="2"/>
</dbReference>
<protein>
    <submittedName>
        <fullName evidence="4">Udp-glycosyltransferase 91a1</fullName>
    </submittedName>
</protein>
<keyword evidence="5" id="KW-1185">Reference proteome</keyword>
<evidence type="ECO:0000313" key="4">
    <source>
        <dbReference type="EMBL" id="KAK7852683.1"/>
    </source>
</evidence>
<dbReference type="GO" id="GO:0008194">
    <property type="term" value="F:UDP-glycosyltransferase activity"/>
    <property type="evidence" value="ECO:0007669"/>
    <property type="project" value="InterPro"/>
</dbReference>
<dbReference type="EMBL" id="PKMF04000073">
    <property type="protein sequence ID" value="KAK7852683.1"/>
    <property type="molecule type" value="Genomic_DNA"/>
</dbReference>
<dbReference type="PANTHER" id="PTHR48045:SF20">
    <property type="entry name" value="UDP-RHAMNOSE:RHAMNOSYLTRANSFERASE 1"/>
    <property type="match status" value="1"/>
</dbReference>
<evidence type="ECO:0000313" key="5">
    <source>
        <dbReference type="Proteomes" id="UP000237347"/>
    </source>
</evidence>
<dbReference type="PANTHER" id="PTHR48045">
    <property type="entry name" value="UDP-GLYCOSYLTRANSFERASE 72B1"/>
    <property type="match status" value="1"/>
</dbReference>
<dbReference type="AlphaFoldDB" id="A0AAW0LNR9"/>
<dbReference type="Proteomes" id="UP000237347">
    <property type="component" value="Unassembled WGS sequence"/>
</dbReference>
<dbReference type="CDD" id="cd03784">
    <property type="entry name" value="GT1_Gtf-like"/>
    <property type="match status" value="1"/>
</dbReference>
<evidence type="ECO:0000256" key="3">
    <source>
        <dbReference type="ARBA" id="ARBA00022679"/>
    </source>
</evidence>
<name>A0AAW0LNR9_QUESU</name>